<evidence type="ECO:0000313" key="8">
    <source>
        <dbReference type="Proteomes" id="UP000250321"/>
    </source>
</evidence>
<keyword evidence="4" id="KW-0547">Nucleotide-binding</keyword>
<organism evidence="7 8">
    <name type="scientific">Prunus yedoensis var. nudiflora</name>
    <dbReference type="NCBI Taxonomy" id="2094558"/>
    <lineage>
        <taxon>Eukaryota</taxon>
        <taxon>Viridiplantae</taxon>
        <taxon>Streptophyta</taxon>
        <taxon>Embryophyta</taxon>
        <taxon>Tracheophyta</taxon>
        <taxon>Spermatophyta</taxon>
        <taxon>Magnoliopsida</taxon>
        <taxon>eudicotyledons</taxon>
        <taxon>Gunneridae</taxon>
        <taxon>Pentapetalae</taxon>
        <taxon>rosids</taxon>
        <taxon>fabids</taxon>
        <taxon>Rosales</taxon>
        <taxon>Rosaceae</taxon>
        <taxon>Amygdaloideae</taxon>
        <taxon>Amygdaleae</taxon>
        <taxon>Prunus</taxon>
    </lineage>
</organism>
<dbReference type="GO" id="GO:0004709">
    <property type="term" value="F:MAP kinase kinase kinase activity"/>
    <property type="evidence" value="ECO:0007669"/>
    <property type="project" value="TreeGrafter"/>
</dbReference>
<evidence type="ECO:0000256" key="6">
    <source>
        <dbReference type="ARBA" id="ARBA00022840"/>
    </source>
</evidence>
<dbReference type="PANTHER" id="PTHR48016">
    <property type="entry name" value="MAP KINASE KINASE KINASE SSK2-RELATED-RELATED"/>
    <property type="match status" value="1"/>
</dbReference>
<evidence type="ECO:0000256" key="1">
    <source>
        <dbReference type="ARBA" id="ARBA00006529"/>
    </source>
</evidence>
<keyword evidence="8" id="KW-1185">Reference proteome</keyword>
<dbReference type="AlphaFoldDB" id="A0A314YCG4"/>
<proteinExistence type="inferred from homology"/>
<accession>A0A314YCG4</accession>
<dbReference type="Proteomes" id="UP000250321">
    <property type="component" value="Unassembled WGS sequence"/>
</dbReference>
<evidence type="ECO:0000256" key="3">
    <source>
        <dbReference type="ARBA" id="ARBA00022679"/>
    </source>
</evidence>
<dbReference type="GO" id="GO:0005737">
    <property type="term" value="C:cytoplasm"/>
    <property type="evidence" value="ECO:0007669"/>
    <property type="project" value="TreeGrafter"/>
</dbReference>
<keyword evidence="3" id="KW-0808">Transferase</keyword>
<dbReference type="EMBL" id="PJQY01001447">
    <property type="protein sequence ID" value="PQQ02619.1"/>
    <property type="molecule type" value="Genomic_DNA"/>
</dbReference>
<sequence length="76" mass="8698">MSFLSCSCGCFIAVKEVSLLDKGSQGVQRVYQLEQEIALLSQFEHQNIVQYYGTAKILAIYSESLDTSYLCWFDTW</sequence>
<dbReference type="OrthoDB" id="1741364at2759"/>
<protein>
    <submittedName>
        <fullName evidence="7">Mitogen-activated protein kinase kinase kinase 1-like</fullName>
    </submittedName>
</protein>
<dbReference type="GO" id="GO:0005524">
    <property type="term" value="F:ATP binding"/>
    <property type="evidence" value="ECO:0007669"/>
    <property type="project" value="UniProtKB-KW"/>
</dbReference>
<keyword evidence="2" id="KW-0723">Serine/threonine-protein kinase</keyword>
<dbReference type="InterPro" id="IPR050538">
    <property type="entry name" value="MAP_kinase_kinase_kinase"/>
</dbReference>
<evidence type="ECO:0000256" key="2">
    <source>
        <dbReference type="ARBA" id="ARBA00022527"/>
    </source>
</evidence>
<dbReference type="Gene3D" id="3.30.200.20">
    <property type="entry name" value="Phosphorylase Kinase, domain 1"/>
    <property type="match status" value="1"/>
</dbReference>
<evidence type="ECO:0000256" key="4">
    <source>
        <dbReference type="ARBA" id="ARBA00022741"/>
    </source>
</evidence>
<gene>
    <name evidence="7" type="ORF">Pyn_21886</name>
</gene>
<dbReference type="STRING" id="2094558.A0A314YCG4"/>
<keyword evidence="6" id="KW-0067">ATP-binding</keyword>
<evidence type="ECO:0000313" key="7">
    <source>
        <dbReference type="EMBL" id="PQQ02619.1"/>
    </source>
</evidence>
<comment type="similarity">
    <text evidence="1">Belongs to the protein kinase superfamily. STE Ser/Thr protein kinase family. MAP kinase kinase kinase subfamily.</text>
</comment>
<name>A0A314YCG4_PRUYE</name>
<dbReference type="PANTHER" id="PTHR48016:SF29">
    <property type="entry name" value="MITOGEN-ACTIVATED PROTEIN KINASE KINASE KINASE 1-RELATED"/>
    <property type="match status" value="1"/>
</dbReference>
<dbReference type="InterPro" id="IPR011009">
    <property type="entry name" value="Kinase-like_dom_sf"/>
</dbReference>
<evidence type="ECO:0000256" key="5">
    <source>
        <dbReference type="ARBA" id="ARBA00022777"/>
    </source>
</evidence>
<keyword evidence="5 7" id="KW-0418">Kinase</keyword>
<dbReference type="SUPFAM" id="SSF56112">
    <property type="entry name" value="Protein kinase-like (PK-like)"/>
    <property type="match status" value="1"/>
</dbReference>
<reference evidence="7 8" key="1">
    <citation type="submission" date="2018-02" db="EMBL/GenBank/DDBJ databases">
        <title>Draft genome of wild Prunus yedoensis var. nudiflora.</title>
        <authorList>
            <person name="Baek S."/>
            <person name="Kim J.-H."/>
            <person name="Choi K."/>
            <person name="Kim G.-B."/>
            <person name="Cho A."/>
            <person name="Jang H."/>
            <person name="Shin C.-H."/>
            <person name="Yu H.-J."/>
            <person name="Mun J.-H."/>
        </authorList>
    </citation>
    <scope>NUCLEOTIDE SEQUENCE [LARGE SCALE GENOMIC DNA]</scope>
    <source>
        <strain evidence="8">cv. Jeju island</strain>
        <tissue evidence="7">Leaf</tissue>
    </source>
</reference>
<comment type="caution">
    <text evidence="7">The sequence shown here is derived from an EMBL/GenBank/DDBJ whole genome shotgun (WGS) entry which is preliminary data.</text>
</comment>